<dbReference type="HAMAP" id="MF_00274">
    <property type="entry name" value="DNA_YbaB_EbfC"/>
    <property type="match status" value="1"/>
</dbReference>
<evidence type="ECO:0000256" key="1">
    <source>
        <dbReference type="ARBA" id="ARBA00023125"/>
    </source>
</evidence>
<organism evidence="4 5">
    <name type="scientific">Clostridium moutaii</name>
    <dbReference type="NCBI Taxonomy" id="3240932"/>
    <lineage>
        <taxon>Bacteria</taxon>
        <taxon>Bacillati</taxon>
        <taxon>Bacillota</taxon>
        <taxon>Clostridia</taxon>
        <taxon>Eubacteriales</taxon>
        <taxon>Clostridiaceae</taxon>
        <taxon>Clostridium</taxon>
    </lineage>
</organism>
<keyword evidence="5" id="KW-1185">Reference proteome</keyword>
<evidence type="ECO:0000313" key="5">
    <source>
        <dbReference type="Proteomes" id="UP001564657"/>
    </source>
</evidence>
<comment type="similarity">
    <text evidence="2">Belongs to the YbaB/EbfC family.</text>
</comment>
<gene>
    <name evidence="4" type="ORF">AB8U03_15320</name>
</gene>
<keyword evidence="3" id="KW-0175">Coiled coil</keyword>
<evidence type="ECO:0000256" key="2">
    <source>
        <dbReference type="HAMAP-Rule" id="MF_00274"/>
    </source>
</evidence>
<dbReference type="PANTHER" id="PTHR33449:SF1">
    <property type="entry name" value="NUCLEOID-ASSOCIATED PROTEIN YBAB"/>
    <property type="match status" value="1"/>
</dbReference>
<sequence length="114" mass="12264">MAKGGFPNFGGGGNMNNLMKQAQKFQKQMADMQSELEDKEFSATVGGGAVTVIVNGKKQIVNIQIKPEVVDPEDVEMLQDLILTACNEALKNAEDETASEMKKLTGGLNIPGMF</sequence>
<dbReference type="Proteomes" id="UP001564657">
    <property type="component" value="Unassembled WGS sequence"/>
</dbReference>
<comment type="subcellular location">
    <subcellularLocation>
        <location evidence="2">Cytoplasm</location>
        <location evidence="2">Nucleoid</location>
    </subcellularLocation>
</comment>
<evidence type="ECO:0000313" key="4">
    <source>
        <dbReference type="EMBL" id="MEY8001538.1"/>
    </source>
</evidence>
<dbReference type="InterPro" id="IPR004401">
    <property type="entry name" value="YbaB/EbfC"/>
</dbReference>
<keyword evidence="1 2" id="KW-0238">DNA-binding</keyword>
<dbReference type="SUPFAM" id="SSF82607">
    <property type="entry name" value="YbaB-like"/>
    <property type="match status" value="1"/>
</dbReference>
<keyword evidence="2" id="KW-0963">Cytoplasm</keyword>
<dbReference type="PANTHER" id="PTHR33449">
    <property type="entry name" value="NUCLEOID-ASSOCIATED PROTEIN YBAB"/>
    <property type="match status" value="1"/>
</dbReference>
<accession>A0ABV4BRY8</accession>
<proteinExistence type="inferred from homology"/>
<evidence type="ECO:0000256" key="3">
    <source>
        <dbReference type="SAM" id="Coils"/>
    </source>
</evidence>
<comment type="function">
    <text evidence="2">Binds to DNA and alters its conformation. May be involved in regulation of gene expression, nucleoid organization and DNA protection.</text>
</comment>
<dbReference type="InterPro" id="IPR036894">
    <property type="entry name" value="YbaB-like_sf"/>
</dbReference>
<dbReference type="RefSeq" id="WP_369705432.1">
    <property type="nucleotide sequence ID" value="NZ_JBGEWD010000020.1"/>
</dbReference>
<dbReference type="EMBL" id="JBGEWD010000020">
    <property type="protein sequence ID" value="MEY8001538.1"/>
    <property type="molecule type" value="Genomic_DNA"/>
</dbReference>
<dbReference type="Gene3D" id="3.30.1310.10">
    <property type="entry name" value="Nucleoid-associated protein YbaB-like domain"/>
    <property type="match status" value="1"/>
</dbReference>
<protein>
    <recommendedName>
        <fullName evidence="2">Nucleoid-associated protein AB8U03_15320</fullName>
    </recommendedName>
</protein>
<comment type="caution">
    <text evidence="4">The sequence shown here is derived from an EMBL/GenBank/DDBJ whole genome shotgun (WGS) entry which is preliminary data.</text>
</comment>
<name>A0ABV4BRY8_9CLOT</name>
<dbReference type="Pfam" id="PF02575">
    <property type="entry name" value="YbaB_DNA_bd"/>
    <property type="match status" value="1"/>
</dbReference>
<dbReference type="NCBIfam" id="TIGR00103">
    <property type="entry name" value="DNA_YbaB_EbfC"/>
    <property type="match status" value="1"/>
</dbReference>
<reference evidence="4 5" key="1">
    <citation type="submission" date="2024-08" db="EMBL/GenBank/DDBJ databases">
        <title>Clostridium lapicellarii sp. nov., and Clostridium renhuaiense sp. nov., two species isolated from the mud in a fermentation cellar used for producing sauce-flavour Chinese liquors.</title>
        <authorList>
            <person name="Yang F."/>
            <person name="Wang H."/>
            <person name="Chen L.Q."/>
            <person name="Zhou N."/>
            <person name="Lu J.J."/>
            <person name="Pu X.X."/>
            <person name="Wan B."/>
            <person name="Wang L."/>
            <person name="Liu S.J."/>
        </authorList>
    </citation>
    <scope>NUCLEOTIDE SEQUENCE [LARGE SCALE GENOMIC DNA]</scope>
    <source>
        <strain evidence="4 5">MT-5</strain>
    </source>
</reference>
<feature type="coiled-coil region" evidence="3">
    <location>
        <begin position="15"/>
        <end position="42"/>
    </location>
</feature>
<comment type="subunit">
    <text evidence="2">Homodimer.</text>
</comment>
<dbReference type="PIRSF" id="PIRSF004555">
    <property type="entry name" value="UCP004555"/>
    <property type="match status" value="1"/>
</dbReference>